<dbReference type="GeneID" id="85328583"/>
<dbReference type="AlphaFoldDB" id="A0AA40AJA4"/>
<evidence type="ECO:0000256" key="2">
    <source>
        <dbReference type="SAM" id="Phobius"/>
    </source>
</evidence>
<keyword evidence="2" id="KW-0812">Transmembrane</keyword>
<proteinExistence type="predicted"/>
<evidence type="ECO:0000313" key="4">
    <source>
        <dbReference type="Proteomes" id="UP001172101"/>
    </source>
</evidence>
<dbReference type="RefSeq" id="XP_060295667.1">
    <property type="nucleotide sequence ID" value="XM_060445313.1"/>
</dbReference>
<sequence length="648" mass="70828">MRAQETLLLRAIGSWGVWCHLILCIATSILMLSKLDGYDAADDSRVPFLRWRNGLRVSDVATLISVANTLIRICSTSVVAISSARVIFMLLEKASLSLGEVQSIASWKAIIRLPFRRRRYEVAGEDKTNQSSLNRSGLLSTDSQVAGNYNHRRWVWSLALILLLMTPQQFSAPILSGSVDWNVFSTWGQPVKTFSGSQGEIELDWASYADDGRLREWHARRASGYAGITWGSSNGADAPPGPEVCRHIIDNRGLPEQSKLLGATLPHIKVHSINWDPPNVTRSSLPLGPNISSFGDDVLRYYQTGNAVLYDPQNSWAIPTAERVCVARPQGIAAVDAAQAKSQAASYGQGLGSAIVRALAADSGSAQANSGRPAAQDGTSLTTGSTQQCSEQLPAPKEPLRFVGEAMIAVLISRQNITECQTIRNNSFGDTSRVRKFANVTLGVQESCYALGTVNFTAGVVTLPETRYISSQVVEGNCTDAILDEGTWVREALLMMPDVMTMVSLMNATSMPTWDALDEYVGTLLQQSFTASWDALYSASNLTVFLDAQPYQPRIRASVSRLRVAVWLALNLLLTVSTLFLLFAESFCERGTAYDATAAFLMTDVDASLLGNERDNLSMVTGVDSNVRVKLLRNSSGRFRLSPHEWKR</sequence>
<keyword evidence="2" id="KW-0472">Membrane</keyword>
<reference evidence="3" key="1">
    <citation type="submission" date="2023-06" db="EMBL/GenBank/DDBJ databases">
        <title>Genome-scale phylogeny and comparative genomics of the fungal order Sordariales.</title>
        <authorList>
            <consortium name="Lawrence Berkeley National Laboratory"/>
            <person name="Hensen N."/>
            <person name="Bonometti L."/>
            <person name="Westerberg I."/>
            <person name="Brannstrom I.O."/>
            <person name="Guillou S."/>
            <person name="Cros-Aarteil S."/>
            <person name="Calhoun S."/>
            <person name="Haridas S."/>
            <person name="Kuo A."/>
            <person name="Mondo S."/>
            <person name="Pangilinan J."/>
            <person name="Riley R."/>
            <person name="LaButti K."/>
            <person name="Andreopoulos B."/>
            <person name="Lipzen A."/>
            <person name="Chen C."/>
            <person name="Yanf M."/>
            <person name="Daum C."/>
            <person name="Ng V."/>
            <person name="Clum A."/>
            <person name="Steindorff A."/>
            <person name="Ohm R."/>
            <person name="Martin F."/>
            <person name="Silar P."/>
            <person name="Natvig D."/>
            <person name="Lalanne C."/>
            <person name="Gautier V."/>
            <person name="Ament-velasquez S.L."/>
            <person name="Kruys A."/>
            <person name="Hutchinson M.I."/>
            <person name="Powell A.J."/>
            <person name="Barry K."/>
            <person name="Miller A.N."/>
            <person name="Grigoriev I.V."/>
            <person name="Debuchy R."/>
            <person name="Gladieux P."/>
            <person name="Thoren M.H."/>
            <person name="Johannesson H."/>
        </authorList>
    </citation>
    <scope>NUCLEOTIDE SEQUENCE</scope>
    <source>
        <strain evidence="3">SMH2392-1A</strain>
    </source>
</reference>
<keyword evidence="2" id="KW-1133">Transmembrane helix</keyword>
<keyword evidence="4" id="KW-1185">Reference proteome</keyword>
<evidence type="ECO:0000256" key="1">
    <source>
        <dbReference type="SAM" id="MobiDB-lite"/>
    </source>
</evidence>
<dbReference type="EMBL" id="JAUIRO010000004">
    <property type="protein sequence ID" value="KAK0716874.1"/>
    <property type="molecule type" value="Genomic_DNA"/>
</dbReference>
<evidence type="ECO:0000313" key="3">
    <source>
        <dbReference type="EMBL" id="KAK0716874.1"/>
    </source>
</evidence>
<protein>
    <submittedName>
        <fullName evidence="3">Uncharacterized protein</fullName>
    </submittedName>
</protein>
<name>A0AA40AJA4_9PEZI</name>
<gene>
    <name evidence="3" type="ORF">B0T26DRAFT_751019</name>
</gene>
<feature type="compositionally biased region" description="Polar residues" evidence="1">
    <location>
        <begin position="377"/>
        <end position="391"/>
    </location>
</feature>
<feature type="region of interest" description="Disordered" evidence="1">
    <location>
        <begin position="366"/>
        <end position="394"/>
    </location>
</feature>
<feature type="transmembrane region" description="Helical" evidence="2">
    <location>
        <begin position="7"/>
        <end position="32"/>
    </location>
</feature>
<dbReference type="Proteomes" id="UP001172101">
    <property type="component" value="Unassembled WGS sequence"/>
</dbReference>
<comment type="caution">
    <text evidence="3">The sequence shown here is derived from an EMBL/GenBank/DDBJ whole genome shotgun (WGS) entry which is preliminary data.</text>
</comment>
<feature type="transmembrane region" description="Helical" evidence="2">
    <location>
        <begin position="564"/>
        <end position="584"/>
    </location>
</feature>
<organism evidence="3 4">
    <name type="scientific">Lasiosphaeria miniovina</name>
    <dbReference type="NCBI Taxonomy" id="1954250"/>
    <lineage>
        <taxon>Eukaryota</taxon>
        <taxon>Fungi</taxon>
        <taxon>Dikarya</taxon>
        <taxon>Ascomycota</taxon>
        <taxon>Pezizomycotina</taxon>
        <taxon>Sordariomycetes</taxon>
        <taxon>Sordariomycetidae</taxon>
        <taxon>Sordariales</taxon>
        <taxon>Lasiosphaeriaceae</taxon>
        <taxon>Lasiosphaeria</taxon>
    </lineage>
</organism>
<accession>A0AA40AJA4</accession>